<comment type="function">
    <text evidence="1">Broad specificity carboxypetidase that releases amino acids sequentially from the C-terminus, including neutral, aromatic, polar and basic residues.</text>
</comment>
<sequence>MSQSLAYDALVTHHRRIHDLEHLQAVATWDRLTHMPPGGAPARAAAQAALTMLVKQLQAEPVLARHFEAAEQEPLLGDAALNFARMRQARRIEAAIPQALAERRELAVGAAMAAWAQARQDNAWAPFAAAWAPLVVVVRESAARLGDALGLQPMDALLERWEPGLRMARVTPLFAEVQRWLPQLTEQALAAQVRAPLPIEPIGPFPAAAQRRLCEQVMAMLGFDFNAGRLDTTIHPFTGGVPEDVRLATRFDEADFLPALIGTMHETGHARYQQNLPRDWLGQPLAGPHSAALHEGQALIFERQLAPEPAFVQALAPMLRQAFGPQAAFEPDNLMRLLRRIRPGRVRVAADELTYPLHVILRVELEHALVKSEIEVDDVPAWWDERLRRLLSVDPLGPFSQGPLQDPHWVQGMFGYFPAYLLGAMVAAQCFASLRRDLPDLDTRVAAGDCKPVGDWLALRIWQQGARHDLDEMMQQATGESLSDNALRKQLEQRHARSD</sequence>
<keyword evidence="1 2" id="KW-0479">Metal-binding</keyword>
<dbReference type="PRINTS" id="PR00998">
    <property type="entry name" value="CRBOXYPTASET"/>
</dbReference>
<keyword evidence="1" id="KW-0482">Metalloprotease</keyword>
<dbReference type="GO" id="GO:0006508">
    <property type="term" value="P:proteolysis"/>
    <property type="evidence" value="ECO:0007669"/>
    <property type="project" value="UniProtKB-UniRule"/>
</dbReference>
<dbReference type="Pfam" id="PF02074">
    <property type="entry name" value="Peptidase_M32"/>
    <property type="match status" value="1"/>
</dbReference>
<dbReference type="OrthoDB" id="9772308at2"/>
<dbReference type="GO" id="GO:0004181">
    <property type="term" value="F:metallocarboxypeptidase activity"/>
    <property type="evidence" value="ECO:0007669"/>
    <property type="project" value="UniProtKB-UniRule"/>
</dbReference>
<comment type="similarity">
    <text evidence="1">Belongs to the peptidase M32 family.</text>
</comment>
<dbReference type="Gene3D" id="1.10.1370.30">
    <property type="match status" value="1"/>
</dbReference>
<feature type="binding site" evidence="2">
    <location>
        <position position="269"/>
    </location>
    <ligand>
        <name>Zn(2+)</name>
        <dbReference type="ChEBI" id="CHEBI:29105"/>
        <note>catalytic</note>
    </ligand>
</feature>
<dbReference type="PIRSF" id="PIRSF006615">
    <property type="entry name" value="Zn_crbxpep_Taq"/>
    <property type="match status" value="1"/>
</dbReference>
<dbReference type="GO" id="GO:0046872">
    <property type="term" value="F:metal ion binding"/>
    <property type="evidence" value="ECO:0007669"/>
    <property type="project" value="UniProtKB-KW"/>
</dbReference>
<name>A0A4R6QGQ7_9BURK</name>
<dbReference type="EMBL" id="SNXS01000014">
    <property type="protein sequence ID" value="TDP61246.1"/>
    <property type="molecule type" value="Genomic_DNA"/>
</dbReference>
<gene>
    <name evidence="4" type="ORF">DES47_11418</name>
</gene>
<organism evidence="4 5">
    <name type="scientific">Roseateles toxinivorans</name>
    <dbReference type="NCBI Taxonomy" id="270368"/>
    <lineage>
        <taxon>Bacteria</taxon>
        <taxon>Pseudomonadati</taxon>
        <taxon>Pseudomonadota</taxon>
        <taxon>Betaproteobacteria</taxon>
        <taxon>Burkholderiales</taxon>
        <taxon>Sphaerotilaceae</taxon>
        <taxon>Roseateles</taxon>
    </lineage>
</organism>
<keyword evidence="2" id="KW-0862">Zinc</keyword>
<feature type="binding site" evidence="2">
    <location>
        <position position="265"/>
    </location>
    <ligand>
        <name>Zn(2+)</name>
        <dbReference type="ChEBI" id="CHEBI:29105"/>
        <note>catalytic</note>
    </ligand>
</feature>
<protein>
    <recommendedName>
        <fullName evidence="1">Metal-dependent carboxypeptidase</fullName>
        <ecNumber evidence="1">3.4.17.19</ecNumber>
    </recommendedName>
</protein>
<evidence type="ECO:0000256" key="2">
    <source>
        <dbReference type="PIRSR" id="PIRSR006615-1"/>
    </source>
</evidence>
<evidence type="ECO:0000256" key="1">
    <source>
        <dbReference type="PIRNR" id="PIRNR006615"/>
    </source>
</evidence>
<reference evidence="4 5" key="1">
    <citation type="submission" date="2019-03" db="EMBL/GenBank/DDBJ databases">
        <title>Genomic Encyclopedia of Type Strains, Phase IV (KMG-IV): sequencing the most valuable type-strain genomes for metagenomic binning, comparative biology and taxonomic classification.</title>
        <authorList>
            <person name="Goeker M."/>
        </authorList>
    </citation>
    <scope>NUCLEOTIDE SEQUENCE [LARGE SCALE GENOMIC DNA]</scope>
    <source>
        <strain evidence="4 5">DSM 16998</strain>
    </source>
</reference>
<dbReference type="AlphaFoldDB" id="A0A4R6QGQ7"/>
<keyword evidence="1" id="KW-0378">Hydrolase</keyword>
<dbReference type="Proteomes" id="UP000295361">
    <property type="component" value="Unassembled WGS sequence"/>
</dbReference>
<dbReference type="InParanoid" id="A0A4R6QGQ7"/>
<dbReference type="EC" id="3.4.17.19" evidence="1"/>
<dbReference type="InterPro" id="IPR001333">
    <property type="entry name" value="Peptidase_M32_Taq"/>
</dbReference>
<feature type="binding site" evidence="2">
    <location>
        <position position="295"/>
    </location>
    <ligand>
        <name>Zn(2+)</name>
        <dbReference type="ChEBI" id="CHEBI:29105"/>
        <note>catalytic</note>
    </ligand>
</feature>
<comment type="caution">
    <text evidence="4">The sequence shown here is derived from an EMBL/GenBank/DDBJ whole genome shotgun (WGS) entry which is preliminary data.</text>
</comment>
<evidence type="ECO:0000256" key="3">
    <source>
        <dbReference type="PIRSR" id="PIRSR006615-2"/>
    </source>
</evidence>
<comment type="cofactor">
    <cofactor evidence="2">
        <name>Zn(2+)</name>
        <dbReference type="ChEBI" id="CHEBI:29105"/>
    </cofactor>
    <text evidence="2">Binds 1 zinc ion per subunit.</text>
</comment>
<evidence type="ECO:0000313" key="5">
    <source>
        <dbReference type="Proteomes" id="UP000295361"/>
    </source>
</evidence>
<keyword evidence="1 4" id="KW-0121">Carboxypeptidase</keyword>
<dbReference type="PANTHER" id="PTHR34217">
    <property type="entry name" value="METAL-DEPENDENT CARBOXYPEPTIDASE"/>
    <property type="match status" value="1"/>
</dbReference>
<dbReference type="SUPFAM" id="SSF55486">
    <property type="entry name" value="Metalloproteases ('zincins'), catalytic domain"/>
    <property type="match status" value="1"/>
</dbReference>
<keyword evidence="5" id="KW-1185">Reference proteome</keyword>
<dbReference type="RefSeq" id="WP_133703764.1">
    <property type="nucleotide sequence ID" value="NZ_SNXS01000014.1"/>
</dbReference>
<feature type="active site" description="Proton donor/acceptor" evidence="3">
    <location>
        <position position="266"/>
    </location>
</feature>
<proteinExistence type="inferred from homology"/>
<dbReference type="PANTHER" id="PTHR34217:SF1">
    <property type="entry name" value="CARBOXYPEPTIDASE 1"/>
    <property type="match status" value="1"/>
</dbReference>
<evidence type="ECO:0000313" key="4">
    <source>
        <dbReference type="EMBL" id="TDP61246.1"/>
    </source>
</evidence>
<keyword evidence="1" id="KW-0645">Protease</keyword>
<accession>A0A4R6QGQ7</accession>
<comment type="catalytic activity">
    <reaction evidence="1">
        <text>Release of a C-terminal amino acid with broad specificity, except for -Pro.</text>
        <dbReference type="EC" id="3.4.17.19"/>
    </reaction>
</comment>
<dbReference type="PROSITE" id="PS52034">
    <property type="entry name" value="PEPTIDASE_M32"/>
    <property type="match status" value="1"/>
</dbReference>